<dbReference type="InterPro" id="IPR025431">
    <property type="entry name" value="YhdB-like"/>
</dbReference>
<evidence type="ECO:0000313" key="2">
    <source>
        <dbReference type="Proteomes" id="UP000040576"/>
    </source>
</evidence>
<accession>A0A090ISC2</accession>
<proteinExistence type="predicted"/>
<gene>
    <name evidence="1" type="ORF">BT1A1_1154</name>
</gene>
<organism evidence="1 2">
    <name type="scientific">Caldibacillus thermoamylovorans</name>
    <dbReference type="NCBI Taxonomy" id="35841"/>
    <lineage>
        <taxon>Bacteria</taxon>
        <taxon>Bacillati</taxon>
        <taxon>Bacillota</taxon>
        <taxon>Bacilli</taxon>
        <taxon>Bacillales</taxon>
        <taxon>Bacillaceae</taxon>
        <taxon>Caldibacillus</taxon>
    </lineage>
</organism>
<sequence length="82" mass="9931">MNKADYDRALYYTYLSQWDNLLILMVRTKDDFLSKRIEHFLHAYYYQKNDTIVEKQLYALLQYAAYANDKATIMQQDVLYSV</sequence>
<dbReference type="EMBL" id="CCRF01000039">
    <property type="protein sequence ID" value="CEE00986.1"/>
    <property type="molecule type" value="Genomic_DNA"/>
</dbReference>
<name>A0A090ISC2_9BACI</name>
<dbReference type="RefSeq" id="WP_034768988.1">
    <property type="nucleotide sequence ID" value="NZ_CCRF01000039.1"/>
</dbReference>
<dbReference type="AlphaFoldDB" id="A0A090ISC2"/>
<evidence type="ECO:0008006" key="3">
    <source>
        <dbReference type="Google" id="ProtNLM"/>
    </source>
</evidence>
<evidence type="ECO:0000313" key="1">
    <source>
        <dbReference type="EMBL" id="CEE00986.1"/>
    </source>
</evidence>
<protein>
    <recommendedName>
        <fullName evidence="3">YhdB-like protein</fullName>
    </recommendedName>
</protein>
<reference evidence="1 2" key="1">
    <citation type="submission" date="2014-07" db="EMBL/GenBank/DDBJ databases">
        <authorList>
            <person name="Wibberg Daniel"/>
        </authorList>
    </citation>
    <scope>NUCLEOTIDE SEQUENCE [LARGE SCALE GENOMIC DNA]</scope>
</reference>
<dbReference type="Proteomes" id="UP000040576">
    <property type="component" value="Unassembled WGS sequence"/>
</dbReference>
<keyword evidence="2" id="KW-1185">Reference proteome</keyword>
<dbReference type="Pfam" id="PF14148">
    <property type="entry name" value="YhdB"/>
    <property type="match status" value="1"/>
</dbReference>